<dbReference type="SUPFAM" id="SSF88659">
    <property type="entry name" value="Sigma3 and sigma4 domains of RNA polymerase sigma factors"/>
    <property type="match status" value="2"/>
</dbReference>
<dbReference type="Proteomes" id="UP001221217">
    <property type="component" value="Unassembled WGS sequence"/>
</dbReference>
<dbReference type="GO" id="GO:0016987">
    <property type="term" value="F:sigma factor activity"/>
    <property type="evidence" value="ECO:0007669"/>
    <property type="project" value="UniProtKB-KW"/>
</dbReference>
<dbReference type="InterPro" id="IPR014284">
    <property type="entry name" value="RNA_pol_sigma-70_dom"/>
</dbReference>
<accession>A0AAJ1MJT8</accession>
<dbReference type="Pfam" id="PF04545">
    <property type="entry name" value="Sigma70_r4"/>
    <property type="match status" value="1"/>
</dbReference>
<reference evidence="6 7" key="1">
    <citation type="submission" date="2022-12" db="EMBL/GenBank/DDBJ databases">
        <title>Metagenome assembled genome from gulf of manar.</title>
        <authorList>
            <person name="Kohli P."/>
            <person name="Pk S."/>
            <person name="Venkata Ramana C."/>
            <person name="Sasikala C."/>
        </authorList>
    </citation>
    <scope>NUCLEOTIDE SEQUENCE [LARGE SCALE GENOMIC DNA]</scope>
    <source>
        <strain evidence="6">JB008</strain>
    </source>
</reference>
<dbReference type="InterPro" id="IPR036388">
    <property type="entry name" value="WH-like_DNA-bd_sf"/>
</dbReference>
<organism evidence="6 7">
    <name type="scientific">Candidatus Thalassospirochaeta sargassi</name>
    <dbReference type="NCBI Taxonomy" id="3119039"/>
    <lineage>
        <taxon>Bacteria</taxon>
        <taxon>Pseudomonadati</taxon>
        <taxon>Spirochaetota</taxon>
        <taxon>Spirochaetia</taxon>
        <taxon>Spirochaetales</taxon>
        <taxon>Spirochaetaceae</taxon>
        <taxon>Candidatus Thalassospirochaeta</taxon>
    </lineage>
</organism>
<dbReference type="AlphaFoldDB" id="A0AAJ1MJT8"/>
<protein>
    <submittedName>
        <fullName evidence="6">RNA polymerase sigma factor RpoD/SigA</fullName>
    </submittedName>
</protein>
<dbReference type="InterPro" id="IPR000943">
    <property type="entry name" value="RNA_pol_sigma70"/>
</dbReference>
<dbReference type="GO" id="GO:0006352">
    <property type="term" value="P:DNA-templated transcription initiation"/>
    <property type="evidence" value="ECO:0007669"/>
    <property type="project" value="InterPro"/>
</dbReference>
<dbReference type="InterPro" id="IPR050239">
    <property type="entry name" value="Sigma-70_RNA_pol_init_factors"/>
</dbReference>
<dbReference type="Gene3D" id="1.10.10.10">
    <property type="entry name" value="Winged helix-like DNA-binding domain superfamily/Winged helix DNA-binding domain"/>
    <property type="match status" value="2"/>
</dbReference>
<evidence type="ECO:0000259" key="5">
    <source>
        <dbReference type="PROSITE" id="PS00715"/>
    </source>
</evidence>
<gene>
    <name evidence="6" type="ORF">PQJ61_09105</name>
</gene>
<dbReference type="PANTHER" id="PTHR30603">
    <property type="entry name" value="RNA POLYMERASE SIGMA FACTOR RPO"/>
    <property type="match status" value="1"/>
</dbReference>
<dbReference type="GO" id="GO:0003677">
    <property type="term" value="F:DNA binding"/>
    <property type="evidence" value="ECO:0007669"/>
    <property type="project" value="UniProtKB-KW"/>
</dbReference>
<dbReference type="InterPro" id="IPR007630">
    <property type="entry name" value="RNA_pol_sigma70_r4"/>
</dbReference>
<feature type="domain" description="RNA polymerase sigma-70" evidence="5">
    <location>
        <begin position="72"/>
        <end position="85"/>
    </location>
</feature>
<dbReference type="PRINTS" id="PR00046">
    <property type="entry name" value="SIGMA70FCT"/>
</dbReference>
<dbReference type="InterPro" id="IPR013324">
    <property type="entry name" value="RNA_pol_sigma_r3/r4-like"/>
</dbReference>
<dbReference type="Pfam" id="PF04539">
    <property type="entry name" value="Sigma70_r3"/>
    <property type="match status" value="1"/>
</dbReference>
<dbReference type="NCBIfam" id="TIGR02937">
    <property type="entry name" value="sigma70-ECF"/>
    <property type="match status" value="1"/>
</dbReference>
<comment type="caution">
    <text evidence="6">The sequence shown here is derived from an EMBL/GenBank/DDBJ whole genome shotgun (WGS) entry which is preliminary data.</text>
</comment>
<evidence type="ECO:0000256" key="4">
    <source>
        <dbReference type="ARBA" id="ARBA00023163"/>
    </source>
</evidence>
<dbReference type="EMBL" id="JAQQAL010000019">
    <property type="protein sequence ID" value="MDC7226907.1"/>
    <property type="molecule type" value="Genomic_DNA"/>
</dbReference>
<sequence length="279" mass="32580">MTKRTEVQDSAIKSYFRQIQKYPLLDFEQEIELSKRIQSGDDTAQKTLVESNLRLVVKIAKPYVSKDMSFLDVIQEGNLGLMKAAEKYDFKKNVRFSTYAAWWIRQAIVRAISNKRRPIRLPHRKEEIIRKIKQAYYSLSQIYSREPTTEEIAEELKIDVNELTTIIQMSGDIVSLDAEINEDSGTLITMFEDKSFEPAAAVFNKFMRADTLKSMDILGEKERQVLLYRYSFYDGKKYTLKKIGDKFGISPETVRQIEMRALKKLSKESEKLREYVYTG</sequence>
<evidence type="ECO:0000313" key="6">
    <source>
        <dbReference type="EMBL" id="MDC7226907.1"/>
    </source>
</evidence>
<dbReference type="PROSITE" id="PS00715">
    <property type="entry name" value="SIGMA70_1"/>
    <property type="match status" value="1"/>
</dbReference>
<dbReference type="CDD" id="cd06171">
    <property type="entry name" value="Sigma70_r4"/>
    <property type="match status" value="1"/>
</dbReference>
<evidence type="ECO:0000256" key="3">
    <source>
        <dbReference type="ARBA" id="ARBA00023125"/>
    </source>
</evidence>
<keyword evidence="3" id="KW-0238">DNA-binding</keyword>
<evidence type="ECO:0000256" key="2">
    <source>
        <dbReference type="ARBA" id="ARBA00023082"/>
    </source>
</evidence>
<dbReference type="InterPro" id="IPR007627">
    <property type="entry name" value="RNA_pol_sigma70_r2"/>
</dbReference>
<keyword evidence="4" id="KW-0804">Transcription</keyword>
<dbReference type="SUPFAM" id="SSF88946">
    <property type="entry name" value="Sigma2 domain of RNA polymerase sigma factors"/>
    <property type="match status" value="1"/>
</dbReference>
<evidence type="ECO:0000313" key="7">
    <source>
        <dbReference type="Proteomes" id="UP001221217"/>
    </source>
</evidence>
<dbReference type="InterPro" id="IPR009042">
    <property type="entry name" value="RNA_pol_sigma70_r1_2"/>
</dbReference>
<keyword evidence="2" id="KW-0731">Sigma factor</keyword>
<evidence type="ECO:0000256" key="1">
    <source>
        <dbReference type="ARBA" id="ARBA00023015"/>
    </source>
</evidence>
<dbReference type="PIRSF" id="PIRSF000770">
    <property type="entry name" value="RNA_pol_sigma-SigE/K"/>
    <property type="match status" value="1"/>
</dbReference>
<dbReference type="Gene3D" id="1.10.601.10">
    <property type="entry name" value="RNA Polymerase Primary Sigma Factor"/>
    <property type="match status" value="1"/>
</dbReference>
<dbReference type="InterPro" id="IPR007624">
    <property type="entry name" value="RNA_pol_sigma70_r3"/>
</dbReference>
<keyword evidence="1" id="KW-0805">Transcription regulation</keyword>
<dbReference type="PANTHER" id="PTHR30603:SF47">
    <property type="entry name" value="RNA POLYMERASE SIGMA FACTOR SIGD, CHLOROPLASTIC"/>
    <property type="match status" value="1"/>
</dbReference>
<name>A0AAJ1MJT8_9SPIO</name>
<proteinExistence type="predicted"/>
<dbReference type="Pfam" id="PF00140">
    <property type="entry name" value="Sigma70_r1_2"/>
    <property type="match status" value="1"/>
</dbReference>
<dbReference type="Pfam" id="PF04542">
    <property type="entry name" value="Sigma70_r2"/>
    <property type="match status" value="1"/>
</dbReference>
<dbReference type="InterPro" id="IPR013325">
    <property type="entry name" value="RNA_pol_sigma_r2"/>
</dbReference>